<keyword evidence="2" id="KW-0326">Glycosidase</keyword>
<dbReference type="SUPFAM" id="SSF51445">
    <property type="entry name" value="(Trans)glycosidases"/>
    <property type="match status" value="1"/>
</dbReference>
<evidence type="ECO:0000256" key="1">
    <source>
        <dbReference type="ARBA" id="ARBA00007806"/>
    </source>
</evidence>
<feature type="chain" id="PRO_5046429655" evidence="4">
    <location>
        <begin position="25"/>
        <end position="861"/>
    </location>
</feature>
<dbReference type="Gene3D" id="3.20.20.80">
    <property type="entry name" value="Glycosidases"/>
    <property type="match status" value="1"/>
</dbReference>
<dbReference type="SUPFAM" id="SSF51011">
    <property type="entry name" value="Glycosyl hydrolase domain"/>
    <property type="match status" value="1"/>
</dbReference>
<dbReference type="EMBL" id="JAQNDN010000001">
    <property type="protein sequence ID" value="MDC0666653.1"/>
    <property type="molecule type" value="Genomic_DNA"/>
</dbReference>
<evidence type="ECO:0000256" key="4">
    <source>
        <dbReference type="SAM" id="SignalP"/>
    </source>
</evidence>
<evidence type="ECO:0000313" key="7">
    <source>
        <dbReference type="EMBL" id="MDC0666653.1"/>
    </source>
</evidence>
<dbReference type="InterPro" id="IPR013780">
    <property type="entry name" value="Glyco_hydro_b"/>
</dbReference>
<keyword evidence="2 7" id="KW-0378">Hydrolase</keyword>
<dbReference type="Gene3D" id="2.60.40.1760">
    <property type="entry name" value="glycosyl hydrolase (family 31)"/>
    <property type="match status" value="1"/>
</dbReference>
<dbReference type="CDD" id="cd14752">
    <property type="entry name" value="GH31_N"/>
    <property type="match status" value="1"/>
</dbReference>
<dbReference type="Gene3D" id="2.60.40.1180">
    <property type="entry name" value="Golgi alpha-mannosidase II"/>
    <property type="match status" value="2"/>
</dbReference>
<evidence type="ECO:0000259" key="5">
    <source>
        <dbReference type="Pfam" id="PF01055"/>
    </source>
</evidence>
<dbReference type="SUPFAM" id="SSF74650">
    <property type="entry name" value="Galactose mutarotase-like"/>
    <property type="match status" value="1"/>
</dbReference>
<sequence length="861" mass="92941">MPTRRALRTSPLFLLALACTVACGGGSGNDSGTDSDGDTDSDTITTGTTDTTAAPTTSGTTAWEEESESEPEQPVTVEWSELELRLVRGGDVLLRFPADGFQLGVVATLDDGSSYDPFFLAPDQWLTVTGAEELGGAAAVDVRLSFGTDVHARLTVTEAAPGRFHASLVPEPGGPVLAYMRLRPLVDAGEGFYGLGEYFDAAEHRGRVRAMQLEYDPQIESQYNEAHVPVPFITGTRGWGLFVEDPHAAVFDVAAAAADRVEATFGTGPDTDQGLVFHLYAANHPLDVTRHYYATTGAPKLPAPWALGPWIWRDENDDQAQVESDIATIRELDLATSALWIDRPYQSAVGVFDWNPTQFPDSQAMIAKIHDLGLRLALWHVPYVDDDPAAAEMRAEAEAGEFFPLEVGLITSEWGEPLDLTNPAAFEWWQDHIRQYTDNGIDGFKLDYAEDIVVGLGGARTVWEFADGSSERTMHKLYQLLYHRAYAELLPESGGFLLCRAGTYGDQQNVSVIWPGDLDANMAAHREPVDDDGESYIAVGGLPAALTASLGLGPSGFPFFASDTGGYRHAPPDRETFVRWFEYTALTPVMQVGTGSSDVPWEFTPENGLDDESLAWYRQYARLHLRLFPYVWTHAQLLATTGRPLQRPLGLAYPELGVHPSDTYLLGRDLLVAPVVARGATSRKLSLPPGAWLDWWTGEVLQGDSDVTVDAPLGTLPLFLRVGGIVPLLRPTIDTLAPTTAAEIDSFAGDPGLLYARVAPGPVGTRFDLYDGTALKQRLGTGSLRLEIAPGEVFTAGVDVEVVAMPPVTAVTVDDAPLTQRADAAALDAASDGWFYAADLGGALRVKLGPGTHLARATLAD</sequence>
<comment type="similarity">
    <text evidence="1 2">Belongs to the glycosyl hydrolase 31 family.</text>
</comment>
<dbReference type="RefSeq" id="WP_271994264.1">
    <property type="nucleotide sequence ID" value="NZ_JAQNDN010000001.1"/>
</dbReference>
<dbReference type="GO" id="GO:0016787">
    <property type="term" value="F:hydrolase activity"/>
    <property type="evidence" value="ECO:0007669"/>
    <property type="project" value="UniProtKB-KW"/>
</dbReference>
<protein>
    <submittedName>
        <fullName evidence="7">Glycoside hydrolase family 31 protein</fullName>
    </submittedName>
</protein>
<accession>A0ABT5AZJ5</accession>
<comment type="caution">
    <text evidence="7">The sequence shown here is derived from an EMBL/GenBank/DDBJ whole genome shotgun (WGS) entry which is preliminary data.</text>
</comment>
<feature type="signal peptide" evidence="4">
    <location>
        <begin position="1"/>
        <end position="24"/>
    </location>
</feature>
<feature type="domain" description="Glycosyl hydrolase family 31 C-terminal" evidence="6">
    <location>
        <begin position="642"/>
        <end position="726"/>
    </location>
</feature>
<dbReference type="InterPro" id="IPR000322">
    <property type="entry name" value="Glyco_hydro_31_TIM"/>
</dbReference>
<gene>
    <name evidence="7" type="ORF">POL58_02855</name>
</gene>
<dbReference type="InterPro" id="IPR011013">
    <property type="entry name" value="Gal_mutarotase_sf_dom"/>
</dbReference>
<proteinExistence type="inferred from homology"/>
<dbReference type="Pfam" id="PF21365">
    <property type="entry name" value="Glyco_hydro_31_3rd"/>
    <property type="match status" value="1"/>
</dbReference>
<dbReference type="InterPro" id="IPR017853">
    <property type="entry name" value="GH"/>
</dbReference>
<dbReference type="PROSITE" id="PS51257">
    <property type="entry name" value="PROKAR_LIPOPROTEIN"/>
    <property type="match status" value="1"/>
</dbReference>
<feature type="domain" description="Glycoside hydrolase family 31 TIM barrel" evidence="5">
    <location>
        <begin position="299"/>
        <end position="633"/>
    </location>
</feature>
<evidence type="ECO:0000256" key="3">
    <source>
        <dbReference type="SAM" id="MobiDB-lite"/>
    </source>
</evidence>
<dbReference type="PANTHER" id="PTHR43863:SF2">
    <property type="entry name" value="MALTASE-GLUCOAMYLASE"/>
    <property type="match status" value="1"/>
</dbReference>
<feature type="region of interest" description="Disordered" evidence="3">
    <location>
        <begin position="25"/>
        <end position="76"/>
    </location>
</feature>
<evidence type="ECO:0000259" key="6">
    <source>
        <dbReference type="Pfam" id="PF21365"/>
    </source>
</evidence>
<dbReference type="Pfam" id="PF01055">
    <property type="entry name" value="Glyco_hydro_31_2nd"/>
    <property type="match status" value="1"/>
</dbReference>
<evidence type="ECO:0000256" key="2">
    <source>
        <dbReference type="RuleBase" id="RU361185"/>
    </source>
</evidence>
<name>A0ABT5AZJ5_9BACT</name>
<organism evidence="7 8">
    <name type="scientific">Nannocystis radixulma</name>
    <dbReference type="NCBI Taxonomy" id="2995305"/>
    <lineage>
        <taxon>Bacteria</taxon>
        <taxon>Pseudomonadati</taxon>
        <taxon>Myxococcota</taxon>
        <taxon>Polyangia</taxon>
        <taxon>Nannocystales</taxon>
        <taxon>Nannocystaceae</taxon>
        <taxon>Nannocystis</taxon>
    </lineage>
</organism>
<dbReference type="Proteomes" id="UP001217838">
    <property type="component" value="Unassembled WGS sequence"/>
</dbReference>
<dbReference type="PANTHER" id="PTHR43863">
    <property type="entry name" value="HYDROLASE, PUTATIVE (AFU_ORTHOLOGUE AFUA_1G03140)-RELATED"/>
    <property type="match status" value="1"/>
</dbReference>
<dbReference type="InterPro" id="IPR048395">
    <property type="entry name" value="Glyco_hydro_31_C"/>
</dbReference>
<reference evidence="7 8" key="1">
    <citation type="submission" date="2022-11" db="EMBL/GenBank/DDBJ databases">
        <title>Minimal conservation of predation-associated metabolite biosynthetic gene clusters underscores biosynthetic potential of Myxococcota including descriptions for ten novel species: Archangium lansinium sp. nov., Myxococcus landrumus sp. nov., Nannocystis bai.</title>
        <authorList>
            <person name="Ahearne A."/>
            <person name="Stevens C."/>
            <person name="Dowd S."/>
        </authorList>
    </citation>
    <scope>NUCLEOTIDE SEQUENCE [LARGE SCALE GENOMIC DNA]</scope>
    <source>
        <strain evidence="7 8">NCELM</strain>
    </source>
</reference>
<feature type="compositionally biased region" description="Low complexity" evidence="3">
    <location>
        <begin position="42"/>
        <end position="62"/>
    </location>
</feature>
<evidence type="ECO:0000313" key="8">
    <source>
        <dbReference type="Proteomes" id="UP001217838"/>
    </source>
</evidence>
<keyword evidence="4" id="KW-0732">Signal</keyword>
<dbReference type="InterPro" id="IPR051816">
    <property type="entry name" value="Glycosyl_Hydrolase_31"/>
</dbReference>
<keyword evidence="8" id="KW-1185">Reference proteome</keyword>